<dbReference type="Proteomes" id="UP000317944">
    <property type="component" value="Unassembled WGS sequence"/>
</dbReference>
<sequence>MKYVIWMCYNQKYEEIYTKRAVFNEIGGQMMDNQYVVGWGTLALINAALAQGKNRTGLNWFLLSLVLGPLATLILLFVEKRQ</sequence>
<dbReference type="OrthoDB" id="6053908at2"/>
<feature type="transmembrane region" description="Helical" evidence="1">
    <location>
        <begin position="35"/>
        <end position="52"/>
    </location>
</feature>
<accession>A0A544V0Z1</accession>
<evidence type="ECO:0000313" key="3">
    <source>
        <dbReference type="Proteomes" id="UP000317944"/>
    </source>
</evidence>
<gene>
    <name evidence="2" type="ORF">C7Y47_01705</name>
</gene>
<protein>
    <recommendedName>
        <fullName evidence="4">Antitermination protein NusB</fullName>
    </recommendedName>
</protein>
<dbReference type="RefSeq" id="WP_142507178.1">
    <property type="nucleotide sequence ID" value="NZ_SADV01000001.1"/>
</dbReference>
<organism evidence="2 3">
    <name type="scientific">Lysinibacillus sphaericus</name>
    <name type="common">Bacillus sphaericus</name>
    <dbReference type="NCBI Taxonomy" id="1421"/>
    <lineage>
        <taxon>Bacteria</taxon>
        <taxon>Bacillati</taxon>
        <taxon>Bacillota</taxon>
        <taxon>Bacilli</taxon>
        <taxon>Bacillales</taxon>
        <taxon>Bacillaceae</taxon>
        <taxon>Lysinibacillus</taxon>
    </lineage>
</organism>
<evidence type="ECO:0000256" key="1">
    <source>
        <dbReference type="SAM" id="Phobius"/>
    </source>
</evidence>
<keyword evidence="1" id="KW-1133">Transmembrane helix</keyword>
<dbReference type="AlphaFoldDB" id="A0A544V0Z1"/>
<proteinExistence type="predicted"/>
<reference evidence="2 3" key="1">
    <citation type="submission" date="2018-03" db="EMBL/GenBank/DDBJ databases">
        <title>Aerobic endospore-forming bacteria genome sequencing and assembly.</title>
        <authorList>
            <person name="Cavalcante D.A."/>
            <person name="Driks A."/>
            <person name="Putonti C."/>
            <person name="De-Souza M.T."/>
        </authorList>
    </citation>
    <scope>NUCLEOTIDE SEQUENCE [LARGE SCALE GENOMIC DNA]</scope>
    <source>
        <strain evidence="2 3">SDF0037</strain>
    </source>
</reference>
<keyword evidence="1" id="KW-0472">Membrane</keyword>
<keyword evidence="1" id="KW-0812">Transmembrane</keyword>
<dbReference type="EMBL" id="SADV01000001">
    <property type="protein sequence ID" value="TQR39771.1"/>
    <property type="molecule type" value="Genomic_DNA"/>
</dbReference>
<evidence type="ECO:0008006" key="4">
    <source>
        <dbReference type="Google" id="ProtNLM"/>
    </source>
</evidence>
<feature type="transmembrane region" description="Helical" evidence="1">
    <location>
        <begin position="58"/>
        <end position="78"/>
    </location>
</feature>
<comment type="caution">
    <text evidence="2">The sequence shown here is derived from an EMBL/GenBank/DDBJ whole genome shotgun (WGS) entry which is preliminary data.</text>
</comment>
<name>A0A544V0Z1_LYSSH</name>
<evidence type="ECO:0000313" key="2">
    <source>
        <dbReference type="EMBL" id="TQR39771.1"/>
    </source>
</evidence>